<dbReference type="Proteomes" id="UP000463051">
    <property type="component" value="Unassembled WGS sequence"/>
</dbReference>
<evidence type="ECO:0000259" key="1">
    <source>
        <dbReference type="Pfam" id="PF07508"/>
    </source>
</evidence>
<accession>A0A7X2HAV9</accession>
<evidence type="ECO:0000313" key="3">
    <source>
        <dbReference type="Proteomes" id="UP000463051"/>
    </source>
</evidence>
<dbReference type="InterPro" id="IPR038109">
    <property type="entry name" value="DNA_bind_recomb_sf"/>
</dbReference>
<sequence>MVDEGKRSIHRAIVEKYLSGIKLGHIAIWLTDNKIPTPYNIKQDGRDKGWSNMTVQRLLLSEIHLGYLIYGKTRTKRGQVEIVPEEERIKVMGTRGKLKTKQEHDGIMERFVKNGLMNSKSRRNIFPLSGLLYCERCGCKMQFQVEQSKNKGNTGARYAITVIKMAASEQKDKVLEKDFFNALNEWIISEAGADKMCFSFLLT</sequence>
<name>A0A7X2HAV9_9BACL</name>
<dbReference type="PANTHER" id="PTHR30461">
    <property type="entry name" value="DNA-INVERTASE FROM LAMBDOID PROPHAGE"/>
    <property type="match status" value="1"/>
</dbReference>
<feature type="domain" description="Recombinase" evidence="1">
    <location>
        <begin position="8"/>
        <end position="109"/>
    </location>
</feature>
<organism evidence="2 3">
    <name type="scientific">Paenibacillus monticola</name>
    <dbReference type="NCBI Taxonomy" id="2666075"/>
    <lineage>
        <taxon>Bacteria</taxon>
        <taxon>Bacillati</taxon>
        <taxon>Bacillota</taxon>
        <taxon>Bacilli</taxon>
        <taxon>Bacillales</taxon>
        <taxon>Paenibacillaceae</taxon>
        <taxon>Paenibacillus</taxon>
    </lineage>
</organism>
<dbReference type="Gene3D" id="3.90.1750.20">
    <property type="entry name" value="Putative Large Serine Recombinase, Chain B, Domain 2"/>
    <property type="match status" value="1"/>
</dbReference>
<dbReference type="PANTHER" id="PTHR30461:SF19">
    <property type="entry name" value="SITE-SPECIFIC RECOMBINASE RESOLVASE FAMILY"/>
    <property type="match status" value="1"/>
</dbReference>
<proteinExistence type="predicted"/>
<dbReference type="GO" id="GO:0000150">
    <property type="term" value="F:DNA strand exchange activity"/>
    <property type="evidence" value="ECO:0007669"/>
    <property type="project" value="InterPro"/>
</dbReference>
<keyword evidence="3" id="KW-1185">Reference proteome</keyword>
<dbReference type="GO" id="GO:0003677">
    <property type="term" value="F:DNA binding"/>
    <property type="evidence" value="ECO:0007669"/>
    <property type="project" value="InterPro"/>
</dbReference>
<dbReference type="InterPro" id="IPR011109">
    <property type="entry name" value="DNA_bind_recombinase_dom"/>
</dbReference>
<dbReference type="Pfam" id="PF07508">
    <property type="entry name" value="Recombinase"/>
    <property type="match status" value="1"/>
</dbReference>
<reference evidence="2 3" key="1">
    <citation type="submission" date="2019-11" db="EMBL/GenBank/DDBJ databases">
        <title>Paenibacillus monticola sp. nov., a novel PGPR strain isolated from mountain sample in China.</title>
        <authorList>
            <person name="Zhao Q."/>
            <person name="Li H.-P."/>
            <person name="Zhang J.-L."/>
        </authorList>
    </citation>
    <scope>NUCLEOTIDE SEQUENCE [LARGE SCALE GENOMIC DNA]</scope>
    <source>
        <strain evidence="2 3">LC-T2</strain>
    </source>
</reference>
<evidence type="ECO:0000313" key="2">
    <source>
        <dbReference type="EMBL" id="MRN56743.1"/>
    </source>
</evidence>
<comment type="caution">
    <text evidence="2">The sequence shown here is derived from an EMBL/GenBank/DDBJ whole genome shotgun (WGS) entry which is preliminary data.</text>
</comment>
<dbReference type="EMBL" id="WJXB01000016">
    <property type="protein sequence ID" value="MRN56743.1"/>
    <property type="molecule type" value="Genomic_DNA"/>
</dbReference>
<gene>
    <name evidence="2" type="ORF">GJB61_27730</name>
</gene>
<dbReference type="AlphaFoldDB" id="A0A7X2HAV9"/>
<dbReference type="InterPro" id="IPR050639">
    <property type="entry name" value="SSR_resolvase"/>
</dbReference>
<protein>
    <recommendedName>
        <fullName evidence="1">Recombinase domain-containing protein</fullName>
    </recommendedName>
</protein>